<evidence type="ECO:0000313" key="8">
    <source>
        <dbReference type="Proteomes" id="UP000184522"/>
    </source>
</evidence>
<feature type="transmembrane region" description="Helical" evidence="6">
    <location>
        <begin position="116"/>
        <end position="133"/>
    </location>
</feature>
<evidence type="ECO:0000313" key="7">
    <source>
        <dbReference type="EMBL" id="SHG96638.1"/>
    </source>
</evidence>
<dbReference type="GO" id="GO:0005886">
    <property type="term" value="C:plasma membrane"/>
    <property type="evidence" value="ECO:0007669"/>
    <property type="project" value="UniProtKB-SubCell"/>
</dbReference>
<dbReference type="STRING" id="1089305.SAMN05444148_1376"/>
<organism evidence="7 8">
    <name type="scientific">Winogradskyella jejuensis</name>
    <dbReference type="NCBI Taxonomy" id="1089305"/>
    <lineage>
        <taxon>Bacteria</taxon>
        <taxon>Pseudomonadati</taxon>
        <taxon>Bacteroidota</taxon>
        <taxon>Flavobacteriia</taxon>
        <taxon>Flavobacteriales</taxon>
        <taxon>Flavobacteriaceae</taxon>
        <taxon>Winogradskyella</taxon>
    </lineage>
</organism>
<keyword evidence="5 6" id="KW-0472">Membrane</keyword>
<evidence type="ECO:0000256" key="1">
    <source>
        <dbReference type="ARBA" id="ARBA00004651"/>
    </source>
</evidence>
<comment type="subcellular location">
    <subcellularLocation>
        <location evidence="1">Cell membrane</location>
        <topology evidence="1">Multi-pass membrane protein</topology>
    </subcellularLocation>
</comment>
<keyword evidence="3 6" id="KW-0812">Transmembrane</keyword>
<feature type="transmembrane region" description="Helical" evidence="6">
    <location>
        <begin position="188"/>
        <end position="209"/>
    </location>
</feature>
<evidence type="ECO:0000256" key="2">
    <source>
        <dbReference type="ARBA" id="ARBA00022475"/>
    </source>
</evidence>
<proteinExistence type="predicted"/>
<dbReference type="InterPro" id="IPR001123">
    <property type="entry name" value="LeuE-type"/>
</dbReference>
<dbReference type="RefSeq" id="WP_073084595.1">
    <property type="nucleotide sequence ID" value="NZ_FQWS01000001.1"/>
</dbReference>
<dbReference type="GO" id="GO:0006865">
    <property type="term" value="P:amino acid transport"/>
    <property type="evidence" value="ECO:0007669"/>
    <property type="project" value="InterPro"/>
</dbReference>
<evidence type="ECO:0000256" key="5">
    <source>
        <dbReference type="ARBA" id="ARBA00023136"/>
    </source>
</evidence>
<keyword evidence="8" id="KW-1185">Reference proteome</keyword>
<gene>
    <name evidence="7" type="ORF">SAMN05444148_1376</name>
</gene>
<dbReference type="EMBL" id="FQWS01000001">
    <property type="protein sequence ID" value="SHG96638.1"/>
    <property type="molecule type" value="Genomic_DNA"/>
</dbReference>
<feature type="transmembrane region" description="Helical" evidence="6">
    <location>
        <begin position="153"/>
        <end position="176"/>
    </location>
</feature>
<evidence type="ECO:0000256" key="4">
    <source>
        <dbReference type="ARBA" id="ARBA00022989"/>
    </source>
</evidence>
<dbReference type="Pfam" id="PF01810">
    <property type="entry name" value="LysE"/>
    <property type="match status" value="1"/>
</dbReference>
<dbReference type="OrthoDB" id="1451945at2"/>
<keyword evidence="2" id="KW-1003">Cell membrane</keyword>
<keyword evidence="4 6" id="KW-1133">Transmembrane helix</keyword>
<dbReference type="Proteomes" id="UP000184522">
    <property type="component" value="Unassembled WGS sequence"/>
</dbReference>
<feature type="transmembrane region" description="Helical" evidence="6">
    <location>
        <begin position="74"/>
        <end position="95"/>
    </location>
</feature>
<evidence type="ECO:0000256" key="6">
    <source>
        <dbReference type="SAM" id="Phobius"/>
    </source>
</evidence>
<feature type="transmembrane region" description="Helical" evidence="6">
    <location>
        <begin position="6"/>
        <end position="28"/>
    </location>
</feature>
<name>A0A1M5P4H0_9FLAO</name>
<reference evidence="8" key="1">
    <citation type="submission" date="2016-11" db="EMBL/GenBank/DDBJ databases">
        <authorList>
            <person name="Varghese N."/>
            <person name="Submissions S."/>
        </authorList>
    </citation>
    <scope>NUCLEOTIDE SEQUENCE [LARGE SCALE GENOMIC DNA]</scope>
    <source>
        <strain evidence="8">DSM 25330</strain>
    </source>
</reference>
<dbReference type="AlphaFoldDB" id="A0A1M5P4H0"/>
<protein>
    <submittedName>
        <fullName evidence="7">LysE type translocator</fullName>
    </submittedName>
</protein>
<sequence>MSITIVFFLGLFVALIGVIPPGLLNMTAAKISLKEGAGRGVMFSTGVCLVVFIQTYIAAIFSRYLSNRPDVVEILQRVAFVIFVLITIYFLVLASKQKEEANPVDEDDIRSKKSRFFYGMFMSALNVFPIPYQAYMTITLASFGVMDFERVSIITYVTGAAMGTFVMLYVYIFFFDKIKDKAFTSQKNMNYIIGSVTGLVALITFINILREI</sequence>
<evidence type="ECO:0000256" key="3">
    <source>
        <dbReference type="ARBA" id="ARBA00022692"/>
    </source>
</evidence>
<accession>A0A1M5P4H0</accession>
<feature type="transmembrane region" description="Helical" evidence="6">
    <location>
        <begin position="40"/>
        <end position="62"/>
    </location>
</feature>